<feature type="coiled-coil region" evidence="8">
    <location>
        <begin position="50"/>
        <end position="84"/>
    </location>
</feature>
<feature type="modified residue" description="4-aspartylphosphate" evidence="7">
    <location>
        <position position="672"/>
    </location>
</feature>
<keyword evidence="8" id="KW-0175">Coiled coil</keyword>
<dbReference type="PANTHER" id="PTHR43711:SF1">
    <property type="entry name" value="HISTIDINE KINASE 1"/>
    <property type="match status" value="1"/>
</dbReference>
<dbReference type="CDD" id="cd00156">
    <property type="entry name" value="REC"/>
    <property type="match status" value="1"/>
</dbReference>
<dbReference type="InterPro" id="IPR003594">
    <property type="entry name" value="HATPase_dom"/>
</dbReference>
<sequence length="752" mass="82677">MIDPSDPPEVQVVKQSRIIDALLRRAGRQHEVATTAYSAFQSAVSLQAQVWAKARDLERASNELAELRRDRERAQKSFAEALSVMEGGFALFSDGQLQICNDQFRQLLPDIAEHVFAGIGIDEYFVAVAGSTHLVSRDDTVRDHLMRARRGPETAGVMSFVLELAEDTWFQVNLQRTSSDNVIVLQTEITGIVRASRSEKDQLIDRQAHYLQAAFDHMSLGICTFARPGTVMICNDRFRTLLGLPFTLVQRGTRFDDILAFLKNNGTVVAGGADNQVEHWPRKLRTDGQLRQRLFNGRGQVLDLHLHSLPDRGFLADIADVSLEYRATEMLERRVEERTVELTEANCRLTAQYEEQARVEDELRLAKEAAEAAMSSKTRFLAAASHDLLQPVNAAKILISTLVDKSRGSEMHTLIQRLDSSFGSMETLLHAILDISRLDSAGEGLVAADLCLGDILDAVVSDQAVFAASRGVRLDCVPSSAWVRSDYRYLMRSVRNLIVNAVQYTPEGGRVLVGCRNRGEKVVLEVWDTGIGISRRDQARIFEEFARADNVTPGSGLGLGLSIVDRTCRHLGHGVGVRSKPGIGSVFWIEMERVAPPASAALAEPASVADIAPPDADMDLVALVVESDADVLFATVQRLESWGASVLGAHTTEEALALVRDIGCAPDIVIVDYRLDRGDTGFRTVEEVRRATGQHVPAIMITSWSGGTLEAAAQTHDLTLLAKPVDPSRLRPLIDWKTRGRTMAASADQSLS</sequence>
<dbReference type="SMART" id="SM00387">
    <property type="entry name" value="HATPase_c"/>
    <property type="match status" value="1"/>
</dbReference>
<dbReference type="SUPFAM" id="SSF52172">
    <property type="entry name" value="CheY-like"/>
    <property type="match status" value="1"/>
</dbReference>
<dbReference type="InterPro" id="IPR050736">
    <property type="entry name" value="Sensor_HK_Regulatory"/>
</dbReference>
<protein>
    <recommendedName>
        <fullName evidence="2">histidine kinase</fullName>
        <ecNumber evidence="2">2.7.13.3</ecNumber>
    </recommendedName>
</protein>
<dbReference type="PROSITE" id="PS50109">
    <property type="entry name" value="HIS_KIN"/>
    <property type="match status" value="1"/>
</dbReference>
<dbReference type="Pfam" id="PF00072">
    <property type="entry name" value="Response_reg"/>
    <property type="match status" value="1"/>
</dbReference>
<evidence type="ECO:0000256" key="1">
    <source>
        <dbReference type="ARBA" id="ARBA00000085"/>
    </source>
</evidence>
<dbReference type="Gene3D" id="3.30.565.10">
    <property type="entry name" value="Histidine kinase-like ATPase, C-terminal domain"/>
    <property type="match status" value="1"/>
</dbReference>
<evidence type="ECO:0000259" key="10">
    <source>
        <dbReference type="PROSITE" id="PS50110"/>
    </source>
</evidence>
<dbReference type="InterPro" id="IPR011006">
    <property type="entry name" value="CheY-like_superfamily"/>
</dbReference>
<dbReference type="Gene3D" id="1.10.287.130">
    <property type="match status" value="1"/>
</dbReference>
<dbReference type="SMART" id="SM00388">
    <property type="entry name" value="HisKA"/>
    <property type="match status" value="1"/>
</dbReference>
<dbReference type="Proteomes" id="UP000022447">
    <property type="component" value="Unassembled WGS sequence"/>
</dbReference>
<evidence type="ECO:0000256" key="6">
    <source>
        <dbReference type="ARBA" id="ARBA00023012"/>
    </source>
</evidence>
<dbReference type="InterPro" id="IPR004358">
    <property type="entry name" value="Sig_transdc_His_kin-like_C"/>
</dbReference>
<keyword evidence="3 7" id="KW-0597">Phosphoprotein</keyword>
<evidence type="ECO:0000256" key="7">
    <source>
        <dbReference type="PROSITE-ProRule" id="PRU00169"/>
    </source>
</evidence>
<dbReference type="eggNOG" id="COG2205">
    <property type="taxonomic scope" value="Bacteria"/>
</dbReference>
<evidence type="ECO:0000256" key="4">
    <source>
        <dbReference type="ARBA" id="ARBA00022679"/>
    </source>
</evidence>
<dbReference type="PANTHER" id="PTHR43711">
    <property type="entry name" value="TWO-COMPONENT HISTIDINE KINASE"/>
    <property type="match status" value="1"/>
</dbReference>
<gene>
    <name evidence="11" type="ORF">OCH239_03945</name>
</gene>
<dbReference type="SUPFAM" id="SSF55874">
    <property type="entry name" value="ATPase domain of HSP90 chaperone/DNA topoisomerase II/histidine kinase"/>
    <property type="match status" value="1"/>
</dbReference>
<dbReference type="InterPro" id="IPR001789">
    <property type="entry name" value="Sig_transdc_resp-reg_receiver"/>
</dbReference>
<comment type="caution">
    <text evidence="11">The sequence shown here is derived from an EMBL/GenBank/DDBJ whole genome shotgun (WGS) entry which is preliminary data.</text>
</comment>
<dbReference type="CDD" id="cd00075">
    <property type="entry name" value="HATPase"/>
    <property type="match status" value="1"/>
</dbReference>
<dbReference type="STRING" id="1449350.OCH239_03945"/>
<dbReference type="SMART" id="SM00448">
    <property type="entry name" value="REC"/>
    <property type="match status" value="1"/>
</dbReference>
<comment type="catalytic activity">
    <reaction evidence="1">
        <text>ATP + protein L-histidine = ADP + protein N-phospho-L-histidine.</text>
        <dbReference type="EC" id="2.7.13.3"/>
    </reaction>
</comment>
<dbReference type="eggNOG" id="COG0784">
    <property type="taxonomic scope" value="Bacteria"/>
</dbReference>
<dbReference type="RefSeq" id="WP_037262987.1">
    <property type="nucleotide sequence ID" value="NZ_JALZ01000012.1"/>
</dbReference>
<evidence type="ECO:0000313" key="12">
    <source>
        <dbReference type="Proteomes" id="UP000022447"/>
    </source>
</evidence>
<proteinExistence type="predicted"/>
<evidence type="ECO:0000313" key="11">
    <source>
        <dbReference type="EMBL" id="ETX14230.1"/>
    </source>
</evidence>
<dbReference type="Gene3D" id="3.40.50.2300">
    <property type="match status" value="1"/>
</dbReference>
<dbReference type="InterPro" id="IPR005467">
    <property type="entry name" value="His_kinase_dom"/>
</dbReference>
<keyword evidence="5 11" id="KW-0418">Kinase</keyword>
<dbReference type="EMBL" id="JALZ01000012">
    <property type="protein sequence ID" value="ETX14230.1"/>
    <property type="molecule type" value="Genomic_DNA"/>
</dbReference>
<evidence type="ECO:0000256" key="3">
    <source>
        <dbReference type="ARBA" id="ARBA00022553"/>
    </source>
</evidence>
<keyword evidence="4" id="KW-0808">Transferase</keyword>
<dbReference type="Pfam" id="PF02518">
    <property type="entry name" value="HATPase_c"/>
    <property type="match status" value="1"/>
</dbReference>
<evidence type="ECO:0000256" key="8">
    <source>
        <dbReference type="SAM" id="Coils"/>
    </source>
</evidence>
<dbReference type="GO" id="GO:0000155">
    <property type="term" value="F:phosphorelay sensor kinase activity"/>
    <property type="evidence" value="ECO:0007669"/>
    <property type="project" value="InterPro"/>
</dbReference>
<organism evidence="11 12">
    <name type="scientific">Roseivivax halodurans JCM 10272</name>
    <dbReference type="NCBI Taxonomy" id="1449350"/>
    <lineage>
        <taxon>Bacteria</taxon>
        <taxon>Pseudomonadati</taxon>
        <taxon>Pseudomonadota</taxon>
        <taxon>Alphaproteobacteria</taxon>
        <taxon>Rhodobacterales</taxon>
        <taxon>Roseobacteraceae</taxon>
        <taxon>Roseivivax</taxon>
    </lineage>
</organism>
<keyword evidence="6" id="KW-0902">Two-component regulatory system</keyword>
<feature type="domain" description="Response regulatory" evidence="10">
    <location>
        <begin position="621"/>
        <end position="738"/>
    </location>
</feature>
<evidence type="ECO:0000259" key="9">
    <source>
        <dbReference type="PROSITE" id="PS50109"/>
    </source>
</evidence>
<evidence type="ECO:0000256" key="5">
    <source>
        <dbReference type="ARBA" id="ARBA00022777"/>
    </source>
</evidence>
<dbReference type="InterPro" id="IPR036097">
    <property type="entry name" value="HisK_dim/P_sf"/>
</dbReference>
<feature type="domain" description="Histidine kinase" evidence="9">
    <location>
        <begin position="383"/>
        <end position="595"/>
    </location>
</feature>
<dbReference type="SUPFAM" id="SSF47384">
    <property type="entry name" value="Homodimeric domain of signal transducing histidine kinase"/>
    <property type="match status" value="1"/>
</dbReference>
<dbReference type="PROSITE" id="PS50110">
    <property type="entry name" value="RESPONSE_REGULATORY"/>
    <property type="match status" value="1"/>
</dbReference>
<dbReference type="InterPro" id="IPR036890">
    <property type="entry name" value="HATPase_C_sf"/>
</dbReference>
<dbReference type="EC" id="2.7.13.3" evidence="2"/>
<name>X7EEC3_9RHOB</name>
<accession>X7EEC3</accession>
<dbReference type="OrthoDB" id="9764438at2"/>
<dbReference type="PATRIC" id="fig|1449350.3.peg.2507"/>
<dbReference type="Pfam" id="PF00512">
    <property type="entry name" value="HisKA"/>
    <property type="match status" value="1"/>
</dbReference>
<dbReference type="AlphaFoldDB" id="X7EEC3"/>
<keyword evidence="12" id="KW-1185">Reference proteome</keyword>
<dbReference type="CDD" id="cd00082">
    <property type="entry name" value="HisKA"/>
    <property type="match status" value="1"/>
</dbReference>
<dbReference type="InterPro" id="IPR003661">
    <property type="entry name" value="HisK_dim/P_dom"/>
</dbReference>
<evidence type="ECO:0000256" key="2">
    <source>
        <dbReference type="ARBA" id="ARBA00012438"/>
    </source>
</evidence>
<dbReference type="Pfam" id="PF12860">
    <property type="entry name" value="PAS_7"/>
    <property type="match status" value="1"/>
</dbReference>
<reference evidence="11 12" key="1">
    <citation type="submission" date="2014-01" db="EMBL/GenBank/DDBJ databases">
        <title>Roseivivax halodurans JCM 10272 Genome Sequencing.</title>
        <authorList>
            <person name="Lai Q."/>
            <person name="Li G."/>
            <person name="Shao Z."/>
        </authorList>
    </citation>
    <scope>NUCLEOTIDE SEQUENCE [LARGE SCALE GENOMIC DNA]</scope>
    <source>
        <strain evidence="11 12">JCM 10272</strain>
    </source>
</reference>
<dbReference type="PRINTS" id="PR00344">
    <property type="entry name" value="BCTRLSENSOR"/>
</dbReference>